<proteinExistence type="inferred from homology"/>
<dbReference type="Gene3D" id="3.30.1550.10">
    <property type="entry name" value="Ribosomal protein L11/L12, N-terminal domain"/>
    <property type="match status" value="1"/>
</dbReference>
<comment type="caution">
    <text evidence="5">The sequence shown here is derived from an EMBL/GenBank/DDBJ whole genome shotgun (WGS) entry which is preliminary data.</text>
</comment>
<accession>A0AA38G9W2</accession>
<name>A0AA38G9W2_TAXCH</name>
<dbReference type="SUPFAM" id="SSF54747">
    <property type="entry name" value="Ribosomal L11/L12e N-terminal domain"/>
    <property type="match status" value="1"/>
</dbReference>
<evidence type="ECO:0000259" key="4">
    <source>
        <dbReference type="Pfam" id="PF00298"/>
    </source>
</evidence>
<dbReference type="AlphaFoldDB" id="A0AA38G9W2"/>
<dbReference type="GO" id="GO:0006412">
    <property type="term" value="P:translation"/>
    <property type="evidence" value="ECO:0007669"/>
    <property type="project" value="InterPro"/>
</dbReference>
<feature type="domain" description="Large ribosomal subunit protein uL11 C-terminal" evidence="4">
    <location>
        <begin position="97"/>
        <end position="137"/>
    </location>
</feature>
<gene>
    <name evidence="5" type="ORF">KI387_021150</name>
</gene>
<dbReference type="InterPro" id="IPR036796">
    <property type="entry name" value="Ribosomal_uL11_N_sf"/>
</dbReference>
<organism evidence="5 6">
    <name type="scientific">Taxus chinensis</name>
    <name type="common">Chinese yew</name>
    <name type="synonym">Taxus wallichiana var. chinensis</name>
    <dbReference type="NCBI Taxonomy" id="29808"/>
    <lineage>
        <taxon>Eukaryota</taxon>
        <taxon>Viridiplantae</taxon>
        <taxon>Streptophyta</taxon>
        <taxon>Embryophyta</taxon>
        <taxon>Tracheophyta</taxon>
        <taxon>Spermatophyta</taxon>
        <taxon>Pinopsida</taxon>
        <taxon>Pinidae</taxon>
        <taxon>Conifers II</taxon>
        <taxon>Cupressales</taxon>
        <taxon>Taxaceae</taxon>
        <taxon>Taxus</taxon>
    </lineage>
</organism>
<dbReference type="GO" id="GO:0022625">
    <property type="term" value="C:cytosolic large ribosomal subunit"/>
    <property type="evidence" value="ECO:0007669"/>
    <property type="project" value="TreeGrafter"/>
</dbReference>
<evidence type="ECO:0000256" key="1">
    <source>
        <dbReference type="ARBA" id="ARBA00010537"/>
    </source>
</evidence>
<keyword evidence="3" id="KW-0687">Ribonucleoprotein</keyword>
<feature type="non-terminal residue" evidence="5">
    <location>
        <position position="137"/>
    </location>
</feature>
<dbReference type="PANTHER" id="PTHR11661:SF2">
    <property type="entry name" value="LARGE RIBOSOMAL SUBUNIT PROTEIN UL11"/>
    <property type="match status" value="1"/>
</dbReference>
<dbReference type="GO" id="GO:0070180">
    <property type="term" value="F:large ribosomal subunit rRNA binding"/>
    <property type="evidence" value="ECO:0007669"/>
    <property type="project" value="TreeGrafter"/>
</dbReference>
<dbReference type="PANTHER" id="PTHR11661">
    <property type="entry name" value="60S RIBOSOMAL PROTEIN L12"/>
    <property type="match status" value="1"/>
</dbReference>
<evidence type="ECO:0000313" key="6">
    <source>
        <dbReference type="Proteomes" id="UP000824469"/>
    </source>
</evidence>
<dbReference type="InterPro" id="IPR020783">
    <property type="entry name" value="Ribosomal_uL11_C"/>
</dbReference>
<keyword evidence="2" id="KW-0689">Ribosomal protein</keyword>
<evidence type="ECO:0000256" key="2">
    <source>
        <dbReference type="ARBA" id="ARBA00022980"/>
    </source>
</evidence>
<keyword evidence="6" id="KW-1185">Reference proteome</keyword>
<dbReference type="EMBL" id="JAHRHJ020000004">
    <property type="protein sequence ID" value="KAH9319381.1"/>
    <property type="molecule type" value="Genomic_DNA"/>
</dbReference>
<evidence type="ECO:0000256" key="3">
    <source>
        <dbReference type="ARBA" id="ARBA00023274"/>
    </source>
</evidence>
<dbReference type="InterPro" id="IPR000911">
    <property type="entry name" value="Ribosomal_uL11"/>
</dbReference>
<dbReference type="Proteomes" id="UP000824469">
    <property type="component" value="Unassembled WGS sequence"/>
</dbReference>
<evidence type="ECO:0000313" key="5">
    <source>
        <dbReference type="EMBL" id="KAH9319381.1"/>
    </source>
</evidence>
<feature type="non-terminal residue" evidence="5">
    <location>
        <position position="1"/>
    </location>
</feature>
<sequence>VHAACMKGLSKGKNLEKLDLLGLSVSVFTESAGITGLRRKLSFNYFFLLGMNREGETSRARKKIREEIAKETSRDWKGLRVTVKISLKNCQAKFIIVPSATALVIKAQKERERDKEKMKIIKHTGNILVDDVIEIAK</sequence>
<protein>
    <recommendedName>
        <fullName evidence="4">Large ribosomal subunit protein uL11 C-terminal domain-containing protein</fullName>
    </recommendedName>
</protein>
<reference evidence="5 6" key="1">
    <citation type="journal article" date="2021" name="Nat. Plants">
        <title>The Taxus genome provides insights into paclitaxel biosynthesis.</title>
        <authorList>
            <person name="Xiong X."/>
            <person name="Gou J."/>
            <person name="Liao Q."/>
            <person name="Li Y."/>
            <person name="Zhou Q."/>
            <person name="Bi G."/>
            <person name="Li C."/>
            <person name="Du R."/>
            <person name="Wang X."/>
            <person name="Sun T."/>
            <person name="Guo L."/>
            <person name="Liang H."/>
            <person name="Lu P."/>
            <person name="Wu Y."/>
            <person name="Zhang Z."/>
            <person name="Ro D.K."/>
            <person name="Shang Y."/>
            <person name="Huang S."/>
            <person name="Yan J."/>
        </authorList>
    </citation>
    <scope>NUCLEOTIDE SEQUENCE [LARGE SCALE GENOMIC DNA]</scope>
    <source>
        <strain evidence="5">Ta-2019</strain>
    </source>
</reference>
<comment type="similarity">
    <text evidence="1">Belongs to the universal ribosomal protein uL11 family.</text>
</comment>
<dbReference type="Pfam" id="PF00298">
    <property type="entry name" value="Ribosomal_L11"/>
    <property type="match status" value="1"/>
</dbReference>
<dbReference type="GO" id="GO:0003735">
    <property type="term" value="F:structural constituent of ribosome"/>
    <property type="evidence" value="ECO:0007669"/>
    <property type="project" value="InterPro"/>
</dbReference>